<dbReference type="PANTHER" id="PTHR43155:SF2">
    <property type="entry name" value="CYCLIC DI-GMP PHOSPHODIESTERASE PA4108"/>
    <property type="match status" value="1"/>
</dbReference>
<gene>
    <name evidence="4" type="ORF">SAMN05216429_10340</name>
</gene>
<keyword evidence="1" id="KW-0472">Membrane</keyword>
<evidence type="ECO:0000259" key="2">
    <source>
        <dbReference type="PROSITE" id="PS50885"/>
    </source>
</evidence>
<evidence type="ECO:0000313" key="4">
    <source>
        <dbReference type="EMBL" id="SFJ48678.1"/>
    </source>
</evidence>
<dbReference type="Gene3D" id="6.10.340.10">
    <property type="match status" value="1"/>
</dbReference>
<dbReference type="GO" id="GO:0008081">
    <property type="term" value="F:phosphoric diester hydrolase activity"/>
    <property type="evidence" value="ECO:0007669"/>
    <property type="project" value="UniProtKB-ARBA"/>
</dbReference>
<feature type="domain" description="HAMP" evidence="2">
    <location>
        <begin position="363"/>
        <end position="416"/>
    </location>
</feature>
<keyword evidence="1" id="KW-0812">Transmembrane</keyword>
<dbReference type="Gene3D" id="3.30.450.40">
    <property type="match status" value="1"/>
</dbReference>
<dbReference type="InterPro" id="IPR003660">
    <property type="entry name" value="HAMP_dom"/>
</dbReference>
<dbReference type="PROSITE" id="PS51832">
    <property type="entry name" value="HD_GYP"/>
    <property type="match status" value="1"/>
</dbReference>
<keyword evidence="1" id="KW-1133">Transmembrane helix</keyword>
<sequence>MLFTKPPHQRTLPDGHQPGQISLAVVIASAITLAMLTLTVVLISQSFRGMEQAKITAAEAMAGQLATSVDDRIHAVTQPPATALTALRHDPLAGAANLDQRLDRLQPVAEVLNTSDIINAIYAGYGNGDFFLLRDLAHEDSERFADAPPDSRYLLQSVERSGQQVRGTWLFYDQALNLLRRQDLPDYRFDPRQRPWYQQAQQQDTMQLSSPYTFFTTRQTGLTLAWKAAGLPETVLGIDVTVTDLGAKLSELKQTPGSRIAIVNRTGEVLASSEDQSDSLPGPLIRQALAQPTQQVQNADFGQRDWYTITADLSSLPDEQLTIAIAIPADELLADVWDALTRQTLIAIAIAGLLLVVGWLLGRQVGKPLTQLTDRVSRLSRFRFDTPVRSDSHIREASELSIALDDMAHTIRSFQNISTTLNRGQDLNELLKEVLEQIISILGQRRGAVYLFSRQARQLDLAVNQQMQLPETLDDIGPDCEDSELIRRLRISIDGHPVFSVLRNRENQLIGVLVVEMELGRQTDLSDDLIVFVNEIAGSAAVAIETRELIESQQALLEGIIRLVANAIDAKSPYTGGHCERVPKLAQMLVEKAESSTDAPFADFAMSEQERYEFHLAAWLHDCGKITTPEFVVDKSVKLETIHNRLHEIRTRFEVLYRDTQIHYLQSRLAGQEAETAADQRDRVLNELQQDFAFLAQCNQGTEAMSDEDIERIRRIGERTWQRHFSDRLGLSEDERQAVEGIPEPELPVTERLLADKPDHLRAWGAHVPPVDRNDPANRWGFDMELPDNAYNHGELHNLCIRRGTLNPEERFRIQEHIVQTICMLDALPLPDRLANVPRLAGTHHERMDGQGYPCKLTGEEMGTVERIMAVADVFEALTAVDRPYKRGKTLSESLQLMAGMVENGHLDREVFKLFVHSGAYREYADKHMKPRQIDTVDESRFMNL</sequence>
<dbReference type="PROSITE" id="PS50885">
    <property type="entry name" value="HAMP"/>
    <property type="match status" value="1"/>
</dbReference>
<dbReference type="GO" id="GO:0016020">
    <property type="term" value="C:membrane"/>
    <property type="evidence" value="ECO:0007669"/>
    <property type="project" value="InterPro"/>
</dbReference>
<dbReference type="SUPFAM" id="SSF103190">
    <property type="entry name" value="Sensory domain-like"/>
    <property type="match status" value="1"/>
</dbReference>
<evidence type="ECO:0000256" key="1">
    <source>
        <dbReference type="SAM" id="Phobius"/>
    </source>
</evidence>
<feature type="domain" description="HD-GYP" evidence="3">
    <location>
        <begin position="718"/>
        <end position="930"/>
    </location>
</feature>
<dbReference type="SUPFAM" id="SSF109604">
    <property type="entry name" value="HD-domain/PDEase-like"/>
    <property type="match status" value="2"/>
</dbReference>
<dbReference type="SMART" id="SM00471">
    <property type="entry name" value="HDc"/>
    <property type="match status" value="1"/>
</dbReference>
<dbReference type="Gene3D" id="3.30.450.20">
    <property type="entry name" value="PAS domain"/>
    <property type="match status" value="1"/>
</dbReference>
<evidence type="ECO:0000259" key="3">
    <source>
        <dbReference type="PROSITE" id="PS51832"/>
    </source>
</evidence>
<dbReference type="AlphaFoldDB" id="A0A1I3RQV6"/>
<dbReference type="Pfam" id="PF13487">
    <property type="entry name" value="HD_5"/>
    <property type="match status" value="1"/>
</dbReference>
<dbReference type="InterPro" id="IPR029016">
    <property type="entry name" value="GAF-like_dom_sf"/>
</dbReference>
<dbReference type="GO" id="GO:0007165">
    <property type="term" value="P:signal transduction"/>
    <property type="evidence" value="ECO:0007669"/>
    <property type="project" value="InterPro"/>
</dbReference>
<dbReference type="InterPro" id="IPR003607">
    <property type="entry name" value="HD/PDEase_dom"/>
</dbReference>
<dbReference type="InterPro" id="IPR029151">
    <property type="entry name" value="Sensor-like_sf"/>
</dbReference>
<feature type="transmembrane region" description="Helical" evidence="1">
    <location>
        <begin position="20"/>
        <end position="44"/>
    </location>
</feature>
<name>A0A1I3RQV6_9GAMM</name>
<dbReference type="PANTHER" id="PTHR43155">
    <property type="entry name" value="CYCLIC DI-GMP PHOSPHODIESTERASE PA4108-RELATED"/>
    <property type="match status" value="1"/>
</dbReference>
<reference evidence="4 5" key="1">
    <citation type="submission" date="2016-10" db="EMBL/GenBank/DDBJ databases">
        <authorList>
            <person name="de Groot N.N."/>
        </authorList>
    </citation>
    <scope>NUCLEOTIDE SEQUENCE [LARGE SCALE GENOMIC DNA]</scope>
    <source>
        <strain evidence="4 5">IBRC-M 10445</strain>
    </source>
</reference>
<evidence type="ECO:0000313" key="5">
    <source>
        <dbReference type="Proteomes" id="UP000199445"/>
    </source>
</evidence>
<dbReference type="InterPro" id="IPR037522">
    <property type="entry name" value="HD_GYP_dom"/>
</dbReference>
<accession>A0A1I3RQV6</accession>
<dbReference type="Gene3D" id="1.10.3210.10">
    <property type="entry name" value="Hypothetical protein af1432"/>
    <property type="match status" value="2"/>
</dbReference>
<dbReference type="EMBL" id="FOSC01000003">
    <property type="protein sequence ID" value="SFJ48678.1"/>
    <property type="molecule type" value="Genomic_DNA"/>
</dbReference>
<keyword evidence="5" id="KW-1185">Reference proteome</keyword>
<dbReference type="Proteomes" id="UP000199445">
    <property type="component" value="Unassembled WGS sequence"/>
</dbReference>
<dbReference type="SUPFAM" id="SSF55781">
    <property type="entry name" value="GAF domain-like"/>
    <property type="match status" value="1"/>
</dbReference>
<proteinExistence type="predicted"/>
<dbReference type="CDD" id="cd00077">
    <property type="entry name" value="HDc"/>
    <property type="match status" value="2"/>
</dbReference>
<organism evidence="4 5">
    <name type="scientific">Marinobacter persicus</name>
    <dbReference type="NCBI Taxonomy" id="930118"/>
    <lineage>
        <taxon>Bacteria</taxon>
        <taxon>Pseudomonadati</taxon>
        <taxon>Pseudomonadota</taxon>
        <taxon>Gammaproteobacteria</taxon>
        <taxon>Pseudomonadales</taxon>
        <taxon>Marinobacteraceae</taxon>
        <taxon>Marinobacter</taxon>
    </lineage>
</organism>
<dbReference type="RefSeq" id="WP_227663504.1">
    <property type="nucleotide sequence ID" value="NZ_BMYN01000003.1"/>
</dbReference>
<protein>
    <submittedName>
        <fullName evidence="4">HAMP domain-containing protein</fullName>
    </submittedName>
</protein>
<dbReference type="CDD" id="cd18773">
    <property type="entry name" value="PDC1_HK_sensor"/>
    <property type="match status" value="1"/>
</dbReference>